<evidence type="ECO:0000256" key="1">
    <source>
        <dbReference type="SAM" id="SignalP"/>
    </source>
</evidence>
<keyword evidence="3" id="KW-1185">Reference proteome</keyword>
<accession>A0A6A5U7Y6</accession>
<evidence type="ECO:0000313" key="3">
    <source>
        <dbReference type="Proteomes" id="UP000800035"/>
    </source>
</evidence>
<gene>
    <name evidence="2" type="ORF">CC80DRAFT_544193</name>
</gene>
<feature type="signal peptide" evidence="1">
    <location>
        <begin position="1"/>
        <end position="21"/>
    </location>
</feature>
<feature type="chain" id="PRO_5025496205" evidence="1">
    <location>
        <begin position="22"/>
        <end position="263"/>
    </location>
</feature>
<dbReference type="AlphaFoldDB" id="A0A6A5U7Y6"/>
<protein>
    <submittedName>
        <fullName evidence="2">Uncharacterized protein</fullName>
    </submittedName>
</protein>
<proteinExistence type="predicted"/>
<dbReference type="Proteomes" id="UP000800035">
    <property type="component" value="Unassembled WGS sequence"/>
</dbReference>
<sequence>MPLKILTMSLLHLLFFALASATPHCLNSNTPTLQHRGEPGYGYICNDATQSHCLWAQPGRCSSITYDVGPSNLPAVTAELDLIQPEEGGICELYNDTTDTCGETWTAVLAHPGATTHGWRSIYRVKCFVPTEWNPINGNNNPTIPQKYRAGLPEATTSLTVTPTTPGLVLLTGDHIPTVSRGYVYICEGEDWTQCDAYPAKKTLCYNSKEGAEFKRLLPAVGTTCALFQDPDCYKAGSWVATVGPEAQWIIWWGLRSVACWVV</sequence>
<keyword evidence="1" id="KW-0732">Signal</keyword>
<evidence type="ECO:0000313" key="2">
    <source>
        <dbReference type="EMBL" id="KAF1960794.1"/>
    </source>
</evidence>
<dbReference type="EMBL" id="ML976982">
    <property type="protein sequence ID" value="KAF1960794.1"/>
    <property type="molecule type" value="Genomic_DNA"/>
</dbReference>
<reference evidence="2" key="1">
    <citation type="journal article" date="2020" name="Stud. Mycol.">
        <title>101 Dothideomycetes genomes: a test case for predicting lifestyles and emergence of pathogens.</title>
        <authorList>
            <person name="Haridas S."/>
            <person name="Albert R."/>
            <person name="Binder M."/>
            <person name="Bloem J."/>
            <person name="Labutti K."/>
            <person name="Salamov A."/>
            <person name="Andreopoulos B."/>
            <person name="Baker S."/>
            <person name="Barry K."/>
            <person name="Bills G."/>
            <person name="Bluhm B."/>
            <person name="Cannon C."/>
            <person name="Castanera R."/>
            <person name="Culley D."/>
            <person name="Daum C."/>
            <person name="Ezra D."/>
            <person name="Gonzalez J."/>
            <person name="Henrissat B."/>
            <person name="Kuo A."/>
            <person name="Liang C."/>
            <person name="Lipzen A."/>
            <person name="Lutzoni F."/>
            <person name="Magnuson J."/>
            <person name="Mondo S."/>
            <person name="Nolan M."/>
            <person name="Ohm R."/>
            <person name="Pangilinan J."/>
            <person name="Park H.-J."/>
            <person name="Ramirez L."/>
            <person name="Alfaro M."/>
            <person name="Sun H."/>
            <person name="Tritt A."/>
            <person name="Yoshinaga Y."/>
            <person name="Zwiers L.-H."/>
            <person name="Turgeon B."/>
            <person name="Goodwin S."/>
            <person name="Spatafora J."/>
            <person name="Crous P."/>
            <person name="Grigoriev I."/>
        </authorList>
    </citation>
    <scope>NUCLEOTIDE SEQUENCE</scope>
    <source>
        <strain evidence="2">CBS 675.92</strain>
    </source>
</reference>
<organism evidence="2 3">
    <name type="scientific">Byssothecium circinans</name>
    <dbReference type="NCBI Taxonomy" id="147558"/>
    <lineage>
        <taxon>Eukaryota</taxon>
        <taxon>Fungi</taxon>
        <taxon>Dikarya</taxon>
        <taxon>Ascomycota</taxon>
        <taxon>Pezizomycotina</taxon>
        <taxon>Dothideomycetes</taxon>
        <taxon>Pleosporomycetidae</taxon>
        <taxon>Pleosporales</taxon>
        <taxon>Massarineae</taxon>
        <taxon>Massarinaceae</taxon>
        <taxon>Byssothecium</taxon>
    </lineage>
</organism>
<name>A0A6A5U7Y6_9PLEO</name>